<name>A0A9X2JBK9_9SPHI</name>
<organism evidence="1 2">
    <name type="scientific">Solitalea agri</name>
    <dbReference type="NCBI Taxonomy" id="2953739"/>
    <lineage>
        <taxon>Bacteria</taxon>
        <taxon>Pseudomonadati</taxon>
        <taxon>Bacteroidota</taxon>
        <taxon>Sphingobacteriia</taxon>
        <taxon>Sphingobacteriales</taxon>
        <taxon>Sphingobacteriaceae</taxon>
        <taxon>Solitalea</taxon>
    </lineage>
</organism>
<protein>
    <submittedName>
        <fullName evidence="1">Uncharacterized protein</fullName>
    </submittedName>
</protein>
<gene>
    <name evidence="1" type="ORF">NF867_06975</name>
</gene>
<accession>A0A9X2JBK9</accession>
<dbReference type="EMBL" id="JAMWYS010000024">
    <property type="protein sequence ID" value="MCO4292597.1"/>
    <property type="molecule type" value="Genomic_DNA"/>
</dbReference>
<comment type="caution">
    <text evidence="1">The sequence shown here is derived from an EMBL/GenBank/DDBJ whole genome shotgun (WGS) entry which is preliminary data.</text>
</comment>
<evidence type="ECO:0000313" key="2">
    <source>
        <dbReference type="Proteomes" id="UP001155182"/>
    </source>
</evidence>
<proteinExistence type="predicted"/>
<keyword evidence="2" id="KW-1185">Reference proteome</keyword>
<dbReference type="Proteomes" id="UP001155182">
    <property type="component" value="Unassembled WGS sequence"/>
</dbReference>
<dbReference type="AlphaFoldDB" id="A0A9X2JBK9"/>
<reference evidence="1" key="1">
    <citation type="submission" date="2022-06" db="EMBL/GenBank/DDBJ databases">
        <title>Solitalea sp. MAHUQ-68 isolated from rhizospheric soil.</title>
        <authorList>
            <person name="Huq M.A."/>
        </authorList>
    </citation>
    <scope>NUCLEOTIDE SEQUENCE</scope>
    <source>
        <strain evidence="1">MAHUQ-68</strain>
    </source>
</reference>
<dbReference type="RefSeq" id="WP_252587080.1">
    <property type="nucleotide sequence ID" value="NZ_JAMWYS010000024.1"/>
</dbReference>
<sequence length="74" mass="8260">MNIRALERSEIKIISVSKLEALVAEMPSVNQIRANLAELYFTLSSEHSAHLAILNATVIHEPYPLNLFFNVPIG</sequence>
<evidence type="ECO:0000313" key="1">
    <source>
        <dbReference type="EMBL" id="MCO4292597.1"/>
    </source>
</evidence>